<dbReference type="SUPFAM" id="SSF48403">
    <property type="entry name" value="Ankyrin repeat"/>
    <property type="match status" value="1"/>
</dbReference>
<keyword evidence="2" id="KW-1185">Reference proteome</keyword>
<dbReference type="InterPro" id="IPR052050">
    <property type="entry name" value="SecEffector_AnkRepeat"/>
</dbReference>
<name>F4Q339_CACFS</name>
<reference evidence="2" key="1">
    <citation type="journal article" date="2011" name="Genome Res.">
        <title>Phylogeny-wide analysis of social amoeba genomes highlights ancient origins for complex intercellular communication.</title>
        <authorList>
            <person name="Heidel A.J."/>
            <person name="Lawal H.M."/>
            <person name="Felder M."/>
            <person name="Schilde C."/>
            <person name="Helps N.R."/>
            <person name="Tunggal B."/>
            <person name="Rivero F."/>
            <person name="John U."/>
            <person name="Schleicher M."/>
            <person name="Eichinger L."/>
            <person name="Platzer M."/>
            <person name="Noegel A.A."/>
            <person name="Schaap P."/>
            <person name="Gloeckner G."/>
        </authorList>
    </citation>
    <scope>NUCLEOTIDE SEQUENCE [LARGE SCALE GENOMIC DNA]</scope>
    <source>
        <strain evidence="2">SH3</strain>
    </source>
</reference>
<dbReference type="EMBL" id="GL883021">
    <property type="protein sequence ID" value="EGG16761.1"/>
    <property type="molecule type" value="Genomic_DNA"/>
</dbReference>
<dbReference type="OrthoDB" id="9995210at2759"/>
<accession>F4Q339</accession>
<protein>
    <recommendedName>
        <fullName evidence="3">Ankyrin repeat-containing protein</fullName>
    </recommendedName>
</protein>
<dbReference type="InterPro" id="IPR036770">
    <property type="entry name" value="Ankyrin_rpt-contain_sf"/>
</dbReference>
<dbReference type="STRING" id="1054147.F4Q339"/>
<dbReference type="GeneID" id="14869038"/>
<dbReference type="RefSeq" id="XP_004355235.1">
    <property type="nucleotide sequence ID" value="XM_004355183.1"/>
</dbReference>
<dbReference type="PANTHER" id="PTHR46586:SF3">
    <property type="entry name" value="ANKYRIN REPEAT-CONTAINING PROTEIN"/>
    <property type="match status" value="1"/>
</dbReference>
<dbReference type="Proteomes" id="UP000007797">
    <property type="component" value="Unassembled WGS sequence"/>
</dbReference>
<evidence type="ECO:0008006" key="3">
    <source>
        <dbReference type="Google" id="ProtNLM"/>
    </source>
</evidence>
<evidence type="ECO:0000313" key="2">
    <source>
        <dbReference type="Proteomes" id="UP000007797"/>
    </source>
</evidence>
<dbReference type="KEGG" id="dfa:DFA_07739"/>
<dbReference type="AlphaFoldDB" id="F4Q339"/>
<gene>
    <name evidence="1" type="ORF">DFA_07739</name>
</gene>
<dbReference type="PANTHER" id="PTHR46586">
    <property type="entry name" value="ANKYRIN REPEAT-CONTAINING PROTEIN"/>
    <property type="match status" value="1"/>
</dbReference>
<sequence>MNKDNSKVNLFICIYRQTVLRRHIFHFINEISAQRNINALEGQKYLKGKDIIQLRDIRMISKYALPWHFVKHYLPDDRKKIGRYVRWQAINKYASHPNATVETLQHLIEWSPHVDFVGDYLDKTAINGNLDILKMIHQRYPNTIIHTKKSVEGAAKNGHLSVIQFLDSIDKQVQPLIFTTQVMDNAASGGHKSLVEWLHQNRNEGGTERAIKLASENGHFDCVKYLVENMSIKKGTEEAMNMAALNGHYDIVVYLHQHSYICTTRAIDGAAAKGHLNIIKFLQENRTEGCSRGAMNISSANGHLDCVRFLHNHRSEGCTTDAMDEASANGHLSVVEYLHHNRSEGCTKYALDSAAKSNHLSIVKFLVKNRTEGCSSRLNHIIEDLTPEIASILVPIIPPIELSSDDDNFYDDTGDDDDDQVYNNYMYSNYNYSSSAHFDFDEYYWEP</sequence>
<dbReference type="Pfam" id="PF12796">
    <property type="entry name" value="Ank_2"/>
    <property type="match status" value="2"/>
</dbReference>
<dbReference type="InterPro" id="IPR002110">
    <property type="entry name" value="Ankyrin_rpt"/>
</dbReference>
<organism evidence="1 2">
    <name type="scientific">Cavenderia fasciculata</name>
    <name type="common">Slime mold</name>
    <name type="synonym">Dictyostelium fasciculatum</name>
    <dbReference type="NCBI Taxonomy" id="261658"/>
    <lineage>
        <taxon>Eukaryota</taxon>
        <taxon>Amoebozoa</taxon>
        <taxon>Evosea</taxon>
        <taxon>Eumycetozoa</taxon>
        <taxon>Dictyostelia</taxon>
        <taxon>Acytosteliales</taxon>
        <taxon>Cavenderiaceae</taxon>
        <taxon>Cavenderia</taxon>
    </lineage>
</organism>
<evidence type="ECO:0000313" key="1">
    <source>
        <dbReference type="EMBL" id="EGG16761.1"/>
    </source>
</evidence>
<proteinExistence type="predicted"/>
<dbReference type="Gene3D" id="1.25.40.20">
    <property type="entry name" value="Ankyrin repeat-containing domain"/>
    <property type="match status" value="3"/>
</dbReference>